<reference evidence="1 2" key="1">
    <citation type="submission" date="2024-07" db="EMBL/GenBank/DDBJ databases">
        <title>Chromosome-level genome assembly of the water stick insect Ranatra chinensis (Heteroptera: Nepidae).</title>
        <authorList>
            <person name="Liu X."/>
        </authorList>
    </citation>
    <scope>NUCLEOTIDE SEQUENCE [LARGE SCALE GENOMIC DNA]</scope>
    <source>
        <strain evidence="1">Cailab_2021Rc</strain>
        <tissue evidence="1">Muscle</tissue>
    </source>
</reference>
<dbReference type="Proteomes" id="UP001558652">
    <property type="component" value="Unassembled WGS sequence"/>
</dbReference>
<evidence type="ECO:0000313" key="1">
    <source>
        <dbReference type="EMBL" id="KAL1117577.1"/>
    </source>
</evidence>
<organism evidence="1 2">
    <name type="scientific">Ranatra chinensis</name>
    <dbReference type="NCBI Taxonomy" id="642074"/>
    <lineage>
        <taxon>Eukaryota</taxon>
        <taxon>Metazoa</taxon>
        <taxon>Ecdysozoa</taxon>
        <taxon>Arthropoda</taxon>
        <taxon>Hexapoda</taxon>
        <taxon>Insecta</taxon>
        <taxon>Pterygota</taxon>
        <taxon>Neoptera</taxon>
        <taxon>Paraneoptera</taxon>
        <taxon>Hemiptera</taxon>
        <taxon>Heteroptera</taxon>
        <taxon>Panheteroptera</taxon>
        <taxon>Nepomorpha</taxon>
        <taxon>Nepidae</taxon>
        <taxon>Ranatrinae</taxon>
        <taxon>Ranatra</taxon>
    </lineage>
</organism>
<gene>
    <name evidence="1" type="ORF">AAG570_003892</name>
</gene>
<name>A0ABD0Y268_9HEMI</name>
<proteinExistence type="predicted"/>
<dbReference type="EMBL" id="JBFDAA010000015">
    <property type="protein sequence ID" value="KAL1117577.1"/>
    <property type="molecule type" value="Genomic_DNA"/>
</dbReference>
<protein>
    <submittedName>
        <fullName evidence="1">Uncharacterized protein</fullName>
    </submittedName>
</protein>
<dbReference type="AlphaFoldDB" id="A0ABD0Y268"/>
<evidence type="ECO:0000313" key="2">
    <source>
        <dbReference type="Proteomes" id="UP001558652"/>
    </source>
</evidence>
<sequence>MASKHRNMFYENKKQETTEIGLENTLNFGGDESTRFYRIRAMESVSLQESLKPKSIVYPSFVCSREPAKKNVYTPALRTSADSCIVLIGLRENGRGIDVFTRDAYLQCISGLAKTIPGERISRPPRFQAAPGGYVWYDKEDNRARVISRRRPLEDNFEDKGQNCYTEL</sequence>
<comment type="caution">
    <text evidence="1">The sequence shown here is derived from an EMBL/GenBank/DDBJ whole genome shotgun (WGS) entry which is preliminary data.</text>
</comment>
<keyword evidence="2" id="KW-1185">Reference proteome</keyword>
<accession>A0ABD0Y268</accession>